<dbReference type="Proteomes" id="UP000518752">
    <property type="component" value="Unassembled WGS sequence"/>
</dbReference>
<evidence type="ECO:0000313" key="3">
    <source>
        <dbReference type="EMBL" id="KAF5392059.1"/>
    </source>
</evidence>
<dbReference type="SUPFAM" id="SSF56112">
    <property type="entry name" value="Protein kinase-like (PK-like)"/>
    <property type="match status" value="1"/>
</dbReference>
<dbReference type="PROSITE" id="PS00109">
    <property type="entry name" value="PROTEIN_KINASE_TYR"/>
    <property type="match status" value="1"/>
</dbReference>
<evidence type="ECO:0000256" key="1">
    <source>
        <dbReference type="SAM" id="MobiDB-lite"/>
    </source>
</evidence>
<dbReference type="EMBL" id="JAACJN010000007">
    <property type="protein sequence ID" value="KAF5392059.1"/>
    <property type="molecule type" value="Genomic_DNA"/>
</dbReference>
<comment type="caution">
    <text evidence="3">The sequence shown here is derived from an EMBL/GenBank/DDBJ whole genome shotgun (WGS) entry which is preliminary data.</text>
</comment>
<dbReference type="GO" id="GO:0004672">
    <property type="term" value="F:protein kinase activity"/>
    <property type="evidence" value="ECO:0007669"/>
    <property type="project" value="InterPro"/>
</dbReference>
<dbReference type="Pfam" id="PF17667">
    <property type="entry name" value="Pkinase_fungal"/>
    <property type="match status" value="1"/>
</dbReference>
<feature type="domain" description="Protein kinase" evidence="2">
    <location>
        <begin position="219"/>
        <end position="615"/>
    </location>
</feature>
<dbReference type="InterPro" id="IPR011009">
    <property type="entry name" value="Kinase-like_dom_sf"/>
</dbReference>
<accession>A0A8H5HZ43</accession>
<dbReference type="InterPro" id="IPR008266">
    <property type="entry name" value="Tyr_kinase_AS"/>
</dbReference>
<dbReference type="PANTHER" id="PTHR38248">
    <property type="entry name" value="FUNK1 6"/>
    <property type="match status" value="1"/>
</dbReference>
<evidence type="ECO:0000259" key="2">
    <source>
        <dbReference type="PROSITE" id="PS50011"/>
    </source>
</evidence>
<dbReference type="InterPro" id="IPR000719">
    <property type="entry name" value="Prot_kinase_dom"/>
</dbReference>
<feature type="compositionally biased region" description="Polar residues" evidence="1">
    <location>
        <begin position="97"/>
        <end position="126"/>
    </location>
</feature>
<dbReference type="AlphaFoldDB" id="A0A8H5HZ43"/>
<gene>
    <name evidence="3" type="ORF">D9757_003295</name>
</gene>
<dbReference type="InterPro" id="IPR040976">
    <property type="entry name" value="Pkinase_fungal"/>
</dbReference>
<name>A0A8H5HZ43_9AGAR</name>
<dbReference type="OrthoDB" id="5569250at2759"/>
<reference evidence="3 4" key="1">
    <citation type="journal article" date="2020" name="ISME J.">
        <title>Uncovering the hidden diversity of litter-decomposition mechanisms in mushroom-forming fungi.</title>
        <authorList>
            <person name="Floudas D."/>
            <person name="Bentzer J."/>
            <person name="Ahren D."/>
            <person name="Johansson T."/>
            <person name="Persson P."/>
            <person name="Tunlid A."/>
        </authorList>
    </citation>
    <scope>NUCLEOTIDE SEQUENCE [LARGE SCALE GENOMIC DNA]</scope>
    <source>
        <strain evidence="3 4">CBS 406.79</strain>
    </source>
</reference>
<dbReference type="GO" id="GO:0005524">
    <property type="term" value="F:ATP binding"/>
    <property type="evidence" value="ECO:0007669"/>
    <property type="project" value="InterPro"/>
</dbReference>
<keyword evidence="4" id="KW-1185">Reference proteome</keyword>
<dbReference type="Gene3D" id="1.10.510.10">
    <property type="entry name" value="Transferase(Phosphotransferase) domain 1"/>
    <property type="match status" value="1"/>
</dbReference>
<dbReference type="PROSITE" id="PS50011">
    <property type="entry name" value="PROTEIN_KINASE_DOM"/>
    <property type="match status" value="1"/>
</dbReference>
<sequence>MTLRNPRHAMSSGMILQNQLEGSKDESSSLSSDASQYSGRSNSGMTLRTLGNRSRSVNQVLAGPSGSSQRPSDGSHFASSPTIVSSHRSRIPIACSRRSTGTPRAVTSNRQTRSRIPQAITSNRQSRIPIASNRQRRTKTTSNQGPVIEEQSVTSWQRGDVLATKDQVETELQLGILPHHEADFLRQTGIVEAVTRPIQSGTGNNRNWREIQLEKLPDGILIPEHGRSLEGSIYKMECHDGYTRTLQITKVLSRGDDILGRVPTVVVAKCIKEQVGRRRSKKIRCWTEMGDLIVKFSFPAATRKAENAFISEARAAAVGADAWANDHLPNIVDFETLHFPIDSPQQRLHTRFPEEYELRVARIIVMEQLHSLEELDDVKDFAQVYFDILQIHRWLVEKPRILHRDLSMSNVMFRRNADRQVLGVLNDFDLSTSVRTKGASSDSRTGTKPFMASDLLDREWERGHMYRHDLESLFYIMLIQCCLYSSPSQLWPDAKQGYRRWFIEGDHNLVKTKRAFFITPLNNPPIHLYFERFRPWVTTIHAQFARGYIRRSIVESGDPDDMALLNLSSASFDWDTLGGLLTYDSLYSIMRNFPCGDNSAETEALIVRSSTVNLT</sequence>
<feature type="region of interest" description="Disordered" evidence="1">
    <location>
        <begin position="19"/>
        <end position="145"/>
    </location>
</feature>
<dbReference type="PANTHER" id="PTHR38248:SF2">
    <property type="entry name" value="FUNK1 11"/>
    <property type="match status" value="1"/>
</dbReference>
<feature type="compositionally biased region" description="Low complexity" evidence="1">
    <location>
        <begin position="28"/>
        <end position="38"/>
    </location>
</feature>
<protein>
    <recommendedName>
        <fullName evidence="2">Protein kinase domain-containing protein</fullName>
    </recommendedName>
</protein>
<organism evidence="3 4">
    <name type="scientific">Collybiopsis confluens</name>
    <dbReference type="NCBI Taxonomy" id="2823264"/>
    <lineage>
        <taxon>Eukaryota</taxon>
        <taxon>Fungi</taxon>
        <taxon>Dikarya</taxon>
        <taxon>Basidiomycota</taxon>
        <taxon>Agaricomycotina</taxon>
        <taxon>Agaricomycetes</taxon>
        <taxon>Agaricomycetidae</taxon>
        <taxon>Agaricales</taxon>
        <taxon>Marasmiineae</taxon>
        <taxon>Omphalotaceae</taxon>
        <taxon>Collybiopsis</taxon>
    </lineage>
</organism>
<feature type="compositionally biased region" description="Polar residues" evidence="1">
    <location>
        <begin position="39"/>
        <end position="86"/>
    </location>
</feature>
<evidence type="ECO:0000313" key="4">
    <source>
        <dbReference type="Proteomes" id="UP000518752"/>
    </source>
</evidence>
<proteinExistence type="predicted"/>